<dbReference type="InterPro" id="IPR006115">
    <property type="entry name" value="6PGDH_NADP-bd"/>
</dbReference>
<dbReference type="PANTHER" id="PTHR43580:SF9">
    <property type="entry name" value="GLYOXYLATE_SUCCINIC SEMIALDEHYDE REDUCTASE 1"/>
    <property type="match status" value="1"/>
</dbReference>
<accession>A0ABM8QS33</accession>
<dbReference type="Pfam" id="PF14833">
    <property type="entry name" value="NAD_binding_11"/>
    <property type="match status" value="1"/>
</dbReference>
<name>A0ABM8QS33_9BACT</name>
<dbReference type="SUPFAM" id="SSF51735">
    <property type="entry name" value="NAD(P)-binding Rossmann-fold domains"/>
    <property type="match status" value="1"/>
</dbReference>
<dbReference type="InterPro" id="IPR013328">
    <property type="entry name" value="6PGD_dom2"/>
</dbReference>
<evidence type="ECO:0000256" key="2">
    <source>
        <dbReference type="ARBA" id="ARBA00023027"/>
    </source>
</evidence>
<evidence type="ECO:0000313" key="6">
    <source>
        <dbReference type="Proteomes" id="UP000675880"/>
    </source>
</evidence>
<dbReference type="PANTHER" id="PTHR43580">
    <property type="entry name" value="OXIDOREDUCTASE GLYR1-RELATED"/>
    <property type="match status" value="1"/>
</dbReference>
<dbReference type="EMBL" id="CAJNBJ010000001">
    <property type="protein sequence ID" value="CAE6712378.1"/>
    <property type="molecule type" value="Genomic_DNA"/>
</dbReference>
<dbReference type="InterPro" id="IPR029154">
    <property type="entry name" value="HIBADH-like_NADP-bd"/>
</dbReference>
<dbReference type="InterPro" id="IPR036291">
    <property type="entry name" value="NAD(P)-bd_dom_sf"/>
</dbReference>
<sequence length="291" mass="31391">MKVALLGTGLLGEAVAERLHAAGHSLSVYNRSVEKTHALRQRGIRIAPTASAAMSKAQVVLLLLADAAAIHAVLFDPCTSAEINGRMVIQMGTIGPSESRSIDAEVTRLGGRYLEAPVLGSITEAKAGTLLIMVGGMPEYYAEWTPLLQILGADVRLIGPVGKAAVMKLALNQLIATEMAAFALSFGLIREGGVDRDTFMDILRKSALYAPMFDKKLPRLAKRQYEQPNFSTRHLLKDVDLFLAAAEQARLSTDGLQGVRSLLTDTIAHGLGEVDYSALYERVDPEEGHNR</sequence>
<evidence type="ECO:0000313" key="5">
    <source>
        <dbReference type="EMBL" id="CAE6712378.1"/>
    </source>
</evidence>
<dbReference type="InterPro" id="IPR008927">
    <property type="entry name" value="6-PGluconate_DH-like_C_sf"/>
</dbReference>
<protein>
    <submittedName>
        <fullName evidence="5">2-hydroxy-3-oxopropionate reductase</fullName>
        <ecNumber evidence="5">1.1.1.60</ecNumber>
    </submittedName>
</protein>
<dbReference type="SUPFAM" id="SSF48179">
    <property type="entry name" value="6-phosphogluconate dehydrogenase C-terminal domain-like"/>
    <property type="match status" value="1"/>
</dbReference>
<gene>
    <name evidence="5" type="ORF">NSPZN2_11281</name>
</gene>
<feature type="domain" description="6-phosphogluconate dehydrogenase NADP-binding" evidence="3">
    <location>
        <begin position="2"/>
        <end position="159"/>
    </location>
</feature>
<dbReference type="Proteomes" id="UP000675880">
    <property type="component" value="Unassembled WGS sequence"/>
</dbReference>
<keyword evidence="1 5" id="KW-0560">Oxidoreductase</keyword>
<dbReference type="GO" id="GO:0008679">
    <property type="term" value="F:2-hydroxy-3-oxopropionate reductase activity"/>
    <property type="evidence" value="ECO:0007669"/>
    <property type="project" value="UniProtKB-EC"/>
</dbReference>
<comment type="caution">
    <text evidence="5">The sequence shown here is derived from an EMBL/GenBank/DDBJ whole genome shotgun (WGS) entry which is preliminary data.</text>
</comment>
<keyword evidence="6" id="KW-1185">Reference proteome</keyword>
<dbReference type="Gene3D" id="3.40.50.720">
    <property type="entry name" value="NAD(P)-binding Rossmann-like Domain"/>
    <property type="match status" value="1"/>
</dbReference>
<dbReference type="RefSeq" id="WP_213041050.1">
    <property type="nucleotide sequence ID" value="NZ_CAJNBJ010000001.1"/>
</dbReference>
<dbReference type="Gene3D" id="1.10.1040.10">
    <property type="entry name" value="N-(1-d-carboxylethyl)-l-norvaline Dehydrogenase, domain 2"/>
    <property type="match status" value="1"/>
</dbReference>
<evidence type="ECO:0000259" key="4">
    <source>
        <dbReference type="Pfam" id="PF14833"/>
    </source>
</evidence>
<evidence type="ECO:0000256" key="1">
    <source>
        <dbReference type="ARBA" id="ARBA00023002"/>
    </source>
</evidence>
<dbReference type="InterPro" id="IPR015815">
    <property type="entry name" value="HIBADH-related"/>
</dbReference>
<organism evidence="5 6">
    <name type="scientific">Nitrospira defluvii</name>
    <dbReference type="NCBI Taxonomy" id="330214"/>
    <lineage>
        <taxon>Bacteria</taxon>
        <taxon>Pseudomonadati</taxon>
        <taxon>Nitrospirota</taxon>
        <taxon>Nitrospiria</taxon>
        <taxon>Nitrospirales</taxon>
        <taxon>Nitrospiraceae</taxon>
        <taxon>Nitrospira</taxon>
    </lineage>
</organism>
<dbReference type="EC" id="1.1.1.60" evidence="5"/>
<proteinExistence type="predicted"/>
<dbReference type="PIRSF" id="PIRSF000103">
    <property type="entry name" value="HIBADH"/>
    <property type="match status" value="1"/>
</dbReference>
<reference evidence="5 6" key="1">
    <citation type="submission" date="2021-02" db="EMBL/GenBank/DDBJ databases">
        <authorList>
            <person name="Han P."/>
        </authorList>
    </citation>
    <scope>NUCLEOTIDE SEQUENCE [LARGE SCALE GENOMIC DNA]</scope>
    <source>
        <strain evidence="5">Candidatus Nitrospira sp. ZN2</strain>
    </source>
</reference>
<dbReference type="InterPro" id="IPR051265">
    <property type="entry name" value="HIBADH-related_NP60_sf"/>
</dbReference>
<keyword evidence="2" id="KW-0520">NAD</keyword>
<feature type="domain" description="3-hydroxyisobutyrate dehydrogenase-like NAD-binding" evidence="4">
    <location>
        <begin position="162"/>
        <end position="281"/>
    </location>
</feature>
<evidence type="ECO:0000259" key="3">
    <source>
        <dbReference type="Pfam" id="PF03446"/>
    </source>
</evidence>
<dbReference type="Pfam" id="PF03446">
    <property type="entry name" value="NAD_binding_2"/>
    <property type="match status" value="1"/>
</dbReference>